<dbReference type="AlphaFoldDB" id="A0A2V1DDT0"/>
<feature type="domain" description="MULE transposase" evidence="1">
    <location>
        <begin position="242"/>
        <end position="342"/>
    </location>
</feature>
<evidence type="ECO:0000259" key="1">
    <source>
        <dbReference type="Pfam" id="PF10551"/>
    </source>
</evidence>
<proteinExistence type="predicted"/>
<sequence>MAANEPNQLWCSRCTNFRDWASFETNKLGQKRKLCNRHEKKRELKQTLRLDIKRVFNVDNLPVGFASLDDDSTTDRAATTNAVSELVEIIWKKGGFRFRHRTTNQEKCSYMYFCFQDAQRTRNRQSATYLSQAVCRSPAFRKCIGIRARTAISTPAETYRDLQAAQLPGWDLVTSHQVYYQWQQLNSKIWHRDQDALRSAQILLSDHQECTSLMHFSGNMRTRAFYISDSIKTLVPRVKELAIDATFGTNNMGMHLFAVLAEVDGTGISLAYCFMDVFKDNSKGVRQADPGATTSLLEQFLRPLCAAGFNPIFFGTDKDLSEIAAIRQIWPETTIQLCYWHARRAIRMKFASSRKINTQDAYKPSEAQKAIPDLEICWGSLPTRRPDGNHRYGRCDCQSRLTNITPQSRIEIASGDEQNTVLDIFSRHFSSHPLIPDQNGIYRSAERIYRDCAAEMYDWCRSKGYFRLWSYLWVNWYQPDQWYLWARSINEKKIPIPKTTMVVESHWRKIKHDYLHRFNRPRIDLVIWVLLSRLVPNAMARMQTLLQCNHCQATAS</sequence>
<reference evidence="2 3" key="1">
    <citation type="journal article" date="2018" name="Sci. Rep.">
        <title>Comparative genomics provides insights into the lifestyle and reveals functional heterogeneity of dark septate endophytic fungi.</title>
        <authorList>
            <person name="Knapp D.G."/>
            <person name="Nemeth J.B."/>
            <person name="Barry K."/>
            <person name="Hainaut M."/>
            <person name="Henrissat B."/>
            <person name="Johnson J."/>
            <person name="Kuo A."/>
            <person name="Lim J.H.P."/>
            <person name="Lipzen A."/>
            <person name="Nolan M."/>
            <person name="Ohm R.A."/>
            <person name="Tamas L."/>
            <person name="Grigoriev I.V."/>
            <person name="Spatafora J.W."/>
            <person name="Nagy L.G."/>
            <person name="Kovacs G.M."/>
        </authorList>
    </citation>
    <scope>NUCLEOTIDE SEQUENCE [LARGE SCALE GENOMIC DNA]</scope>
    <source>
        <strain evidence="2 3">DSE2036</strain>
    </source>
</reference>
<dbReference type="EMBL" id="KZ805471">
    <property type="protein sequence ID" value="PVH96191.1"/>
    <property type="molecule type" value="Genomic_DNA"/>
</dbReference>
<protein>
    <recommendedName>
        <fullName evidence="1">MULE transposase domain-containing protein</fullName>
    </recommendedName>
</protein>
<evidence type="ECO:0000313" key="3">
    <source>
        <dbReference type="Proteomes" id="UP000244855"/>
    </source>
</evidence>
<dbReference type="Proteomes" id="UP000244855">
    <property type="component" value="Unassembled WGS sequence"/>
</dbReference>
<dbReference type="OrthoDB" id="4364923at2759"/>
<gene>
    <name evidence="2" type="ORF">DM02DRAFT_688395</name>
</gene>
<dbReference type="Pfam" id="PF10551">
    <property type="entry name" value="MULE"/>
    <property type="match status" value="1"/>
</dbReference>
<name>A0A2V1DDT0_9PLEO</name>
<evidence type="ECO:0000313" key="2">
    <source>
        <dbReference type="EMBL" id="PVH96191.1"/>
    </source>
</evidence>
<dbReference type="InterPro" id="IPR018289">
    <property type="entry name" value="MULE_transposase_dom"/>
</dbReference>
<organism evidence="2 3">
    <name type="scientific">Periconia macrospinosa</name>
    <dbReference type="NCBI Taxonomy" id="97972"/>
    <lineage>
        <taxon>Eukaryota</taxon>
        <taxon>Fungi</taxon>
        <taxon>Dikarya</taxon>
        <taxon>Ascomycota</taxon>
        <taxon>Pezizomycotina</taxon>
        <taxon>Dothideomycetes</taxon>
        <taxon>Pleosporomycetidae</taxon>
        <taxon>Pleosporales</taxon>
        <taxon>Massarineae</taxon>
        <taxon>Periconiaceae</taxon>
        <taxon>Periconia</taxon>
    </lineage>
</organism>
<dbReference type="STRING" id="97972.A0A2V1DDT0"/>
<accession>A0A2V1DDT0</accession>
<keyword evidence="3" id="KW-1185">Reference proteome</keyword>